<evidence type="ECO:0000313" key="1">
    <source>
        <dbReference type="EMBL" id="PLS27181.1"/>
    </source>
</evidence>
<reference evidence="1 2" key="1">
    <citation type="submission" date="2017-07" db="EMBL/GenBank/DDBJ databases">
        <title>Bifidobacterium novel species.</title>
        <authorList>
            <person name="Lugli G.A."/>
            <person name="Milani C."/>
            <person name="Duranti S."/>
            <person name="Mangifesta M."/>
        </authorList>
    </citation>
    <scope>NUCLEOTIDE SEQUENCE [LARGE SCALE GENOMIC DNA]</scope>
    <source>
        <strain evidence="2">Goo31D</strain>
    </source>
</reference>
<accession>A0A2N5IYY7</accession>
<sequence length="128" mass="14833">MMKVINDAADCKFREYQAIDEMYTLAKGNPNLYQDREVGFAECLRRNGLTEPSYTAQQYKEEYARSQALYSEKISEGGSISEAWDYSKQAFSYDFDDAKVQLCYITNRLDVKSWGPDDADHAWYPFGE</sequence>
<dbReference type="AlphaFoldDB" id="A0A2N5IYY7"/>
<proteinExistence type="predicted"/>
<dbReference type="Proteomes" id="UP000234935">
    <property type="component" value="Unassembled WGS sequence"/>
</dbReference>
<organism evidence="1 2">
    <name type="scientific">Bifidobacterium anseris</name>
    <dbReference type="NCBI Taxonomy" id="2020963"/>
    <lineage>
        <taxon>Bacteria</taxon>
        <taxon>Bacillati</taxon>
        <taxon>Actinomycetota</taxon>
        <taxon>Actinomycetes</taxon>
        <taxon>Bifidobacteriales</taxon>
        <taxon>Bifidobacteriaceae</taxon>
        <taxon>Bifidobacterium</taxon>
    </lineage>
</organism>
<name>A0A2N5IYY7_9BIFI</name>
<protein>
    <submittedName>
        <fullName evidence="1">Uncharacterized protein</fullName>
    </submittedName>
</protein>
<dbReference type="EMBL" id="NMYC01000004">
    <property type="protein sequence ID" value="PLS27181.1"/>
    <property type="molecule type" value="Genomic_DNA"/>
</dbReference>
<comment type="caution">
    <text evidence="1">The sequence shown here is derived from an EMBL/GenBank/DDBJ whole genome shotgun (WGS) entry which is preliminary data.</text>
</comment>
<keyword evidence="2" id="KW-1185">Reference proteome</keyword>
<evidence type="ECO:0000313" key="2">
    <source>
        <dbReference type="Proteomes" id="UP000234935"/>
    </source>
</evidence>
<gene>
    <name evidence="1" type="ORF">CGZ88_0992</name>
</gene>